<dbReference type="InterPro" id="IPR001278">
    <property type="entry name" value="Arg-tRNA-ligase"/>
</dbReference>
<protein>
    <recommendedName>
        <fullName evidence="8">Arginine--tRNA ligase</fullName>
        <ecNumber evidence="8">6.1.1.19</ecNumber>
    </recommendedName>
    <alternativeName>
        <fullName evidence="8">Arginyl-tRNA synthetase</fullName>
        <shortName evidence="8">ArgRS</shortName>
    </alternativeName>
</protein>
<evidence type="ECO:0000256" key="4">
    <source>
        <dbReference type="ARBA" id="ARBA00022840"/>
    </source>
</evidence>
<dbReference type="SUPFAM" id="SSF55190">
    <property type="entry name" value="Arginyl-tRNA synthetase (ArgRS), N-terminal 'additional' domain"/>
    <property type="match status" value="1"/>
</dbReference>
<dbReference type="GO" id="GO:0004814">
    <property type="term" value="F:arginine-tRNA ligase activity"/>
    <property type="evidence" value="ECO:0007669"/>
    <property type="project" value="UniProtKB-UniRule"/>
</dbReference>
<dbReference type="SMART" id="SM00836">
    <property type="entry name" value="DALR_1"/>
    <property type="match status" value="1"/>
</dbReference>
<keyword evidence="5 8" id="KW-0648">Protein biosynthesis</keyword>
<evidence type="ECO:0000256" key="8">
    <source>
        <dbReference type="HAMAP-Rule" id="MF_00123"/>
    </source>
</evidence>
<evidence type="ECO:0000313" key="12">
    <source>
        <dbReference type="EMBL" id="REG11177.1"/>
    </source>
</evidence>
<keyword evidence="2 8" id="KW-0436">Ligase</keyword>
<keyword evidence="4 8" id="KW-0067">ATP-binding</keyword>
<evidence type="ECO:0000313" key="13">
    <source>
        <dbReference type="Proteomes" id="UP000256388"/>
    </source>
</evidence>
<gene>
    <name evidence="8" type="primary">argS</name>
    <name evidence="12" type="ORF">DFR64_1054</name>
</gene>
<dbReference type="Pfam" id="PF00750">
    <property type="entry name" value="tRNA-synt_1d"/>
    <property type="match status" value="1"/>
</dbReference>
<dbReference type="InterPro" id="IPR035684">
    <property type="entry name" value="ArgRS_core"/>
</dbReference>
<accession>A0A347ZSH5</accession>
<dbReference type="PRINTS" id="PR01038">
    <property type="entry name" value="TRNASYNTHARG"/>
</dbReference>
<dbReference type="InterPro" id="IPR036695">
    <property type="entry name" value="Arg-tRNA-synth_N_sf"/>
</dbReference>
<keyword evidence="3 8" id="KW-0547">Nucleotide-binding</keyword>
<dbReference type="Proteomes" id="UP000256388">
    <property type="component" value="Unassembled WGS sequence"/>
</dbReference>
<dbReference type="RefSeq" id="WP_116224315.1">
    <property type="nucleotide sequence ID" value="NZ_AP018437.1"/>
</dbReference>
<dbReference type="SMART" id="SM01016">
    <property type="entry name" value="Arg_tRNA_synt_N"/>
    <property type="match status" value="1"/>
</dbReference>
<evidence type="ECO:0000256" key="7">
    <source>
        <dbReference type="ARBA" id="ARBA00049339"/>
    </source>
</evidence>
<dbReference type="PANTHER" id="PTHR11956">
    <property type="entry name" value="ARGINYL-TRNA SYNTHETASE"/>
    <property type="match status" value="1"/>
</dbReference>
<evidence type="ECO:0000256" key="5">
    <source>
        <dbReference type="ARBA" id="ARBA00022917"/>
    </source>
</evidence>
<comment type="subcellular location">
    <subcellularLocation>
        <location evidence="8">Cytoplasm</location>
    </subcellularLocation>
</comment>
<evidence type="ECO:0000256" key="2">
    <source>
        <dbReference type="ARBA" id="ARBA00022598"/>
    </source>
</evidence>
<dbReference type="OrthoDB" id="9805987at2"/>
<dbReference type="Pfam" id="PF05746">
    <property type="entry name" value="DALR_1"/>
    <property type="match status" value="1"/>
</dbReference>
<dbReference type="AlphaFoldDB" id="A0A347ZSH5"/>
<dbReference type="NCBIfam" id="TIGR00456">
    <property type="entry name" value="argS"/>
    <property type="match status" value="1"/>
</dbReference>
<proteinExistence type="inferred from homology"/>
<feature type="domain" description="Arginyl tRNA synthetase N-terminal" evidence="11">
    <location>
        <begin position="7"/>
        <end position="95"/>
    </location>
</feature>
<dbReference type="InterPro" id="IPR014729">
    <property type="entry name" value="Rossmann-like_a/b/a_fold"/>
</dbReference>
<dbReference type="InterPro" id="IPR008909">
    <property type="entry name" value="DALR_anticod-bd"/>
</dbReference>
<dbReference type="GO" id="GO:0005737">
    <property type="term" value="C:cytoplasm"/>
    <property type="evidence" value="ECO:0007669"/>
    <property type="project" value="UniProtKB-SubCell"/>
</dbReference>
<dbReference type="EMBL" id="QUMS01000001">
    <property type="protein sequence ID" value="REG11177.1"/>
    <property type="molecule type" value="Genomic_DNA"/>
</dbReference>
<sequence>MFEKEQTLVKSQVAEILNEAGLPDEPLKWTWIPFSAHWGIATSLFATASKEAKAGKPVNVKTRATELAEMVTAKLQLPPEFEKAEAVNGYINLYFDSQIFAKQVVDSVLQQGKDFGRGEATGKNVMVEYSQPNTHKAFHVGHLRNMVLGSAVCEILDFAGDHVIRTNYIGDIGLHVIKWLWNYMNFHAGEVPPTEGMTRWMGGLYAEAIKRLDENPDLEEQVRSLFMRWDARDPEIVALWQQTRQWSMDAFKEVYDLLGIRFDHIYYESEVEDSGKEIVDELISKGIAKDERPEGAVIVDLDEILGTQEKYRVLVVLRSDGTSLYSTKDLSLAIKKFEQYHLDRSIYVIDVRQSLYMSQIFKLMELMGYAWAQNCYHLAYEIVNLPGNVTIASREGTVVLLEDLITEAEKRALVIVQEKNPDLAEAVKAEVARNIAIGAIKYSLISRDNTKIITFDWNAAMDVNGQAAPYIQYAAVRANSILRKVQFSIPKSTQVGYTLNKDEVELVDYLMRFPLEVQRAAHDLRPLLIANYAFELSKVFSNFYNNCPVLTADEQTRDFRLRMVAASKQVITNSLSILGINVPDVM</sequence>
<organism evidence="12 13">
    <name type="scientific">Pelolinea submarina</name>
    <dbReference type="NCBI Taxonomy" id="913107"/>
    <lineage>
        <taxon>Bacteria</taxon>
        <taxon>Bacillati</taxon>
        <taxon>Chloroflexota</taxon>
        <taxon>Anaerolineae</taxon>
        <taxon>Anaerolineales</taxon>
        <taxon>Anaerolineaceae</taxon>
        <taxon>Pelolinea</taxon>
    </lineage>
</organism>
<dbReference type="EC" id="6.1.1.19" evidence="8"/>
<dbReference type="PANTHER" id="PTHR11956:SF5">
    <property type="entry name" value="ARGININE--TRNA LIGASE, CYTOPLASMIC"/>
    <property type="match status" value="1"/>
</dbReference>
<comment type="subunit">
    <text evidence="8">Monomer.</text>
</comment>
<evidence type="ECO:0000256" key="1">
    <source>
        <dbReference type="ARBA" id="ARBA00005594"/>
    </source>
</evidence>
<evidence type="ECO:0000256" key="3">
    <source>
        <dbReference type="ARBA" id="ARBA00022741"/>
    </source>
</evidence>
<feature type="domain" description="DALR anticodon binding" evidence="10">
    <location>
        <begin position="471"/>
        <end position="586"/>
    </location>
</feature>
<comment type="similarity">
    <text evidence="1 8 9">Belongs to the class-I aminoacyl-tRNA synthetase family.</text>
</comment>
<comment type="caution">
    <text evidence="12">The sequence shown here is derived from an EMBL/GenBank/DDBJ whole genome shotgun (WGS) entry which is preliminary data.</text>
</comment>
<keyword evidence="6 8" id="KW-0030">Aminoacyl-tRNA synthetase</keyword>
<dbReference type="InterPro" id="IPR005148">
    <property type="entry name" value="Arg-tRNA-synth_N"/>
</dbReference>
<evidence type="ECO:0000256" key="9">
    <source>
        <dbReference type="RuleBase" id="RU363038"/>
    </source>
</evidence>
<feature type="short sequence motif" description="'HIGH' region" evidence="8">
    <location>
        <begin position="132"/>
        <end position="142"/>
    </location>
</feature>
<evidence type="ECO:0000256" key="6">
    <source>
        <dbReference type="ARBA" id="ARBA00023146"/>
    </source>
</evidence>
<keyword evidence="13" id="KW-1185">Reference proteome</keyword>
<dbReference type="SUPFAM" id="SSF52374">
    <property type="entry name" value="Nucleotidylyl transferase"/>
    <property type="match status" value="1"/>
</dbReference>
<dbReference type="GO" id="GO:0006420">
    <property type="term" value="P:arginyl-tRNA aminoacylation"/>
    <property type="evidence" value="ECO:0007669"/>
    <property type="project" value="UniProtKB-UniRule"/>
</dbReference>
<dbReference type="GO" id="GO:0005524">
    <property type="term" value="F:ATP binding"/>
    <property type="evidence" value="ECO:0007669"/>
    <property type="project" value="UniProtKB-UniRule"/>
</dbReference>
<name>A0A347ZSH5_9CHLR</name>
<dbReference type="HAMAP" id="MF_00123">
    <property type="entry name" value="Arg_tRNA_synth"/>
    <property type="match status" value="1"/>
</dbReference>
<comment type="catalytic activity">
    <reaction evidence="7 8">
        <text>tRNA(Arg) + L-arginine + ATP = L-arginyl-tRNA(Arg) + AMP + diphosphate</text>
        <dbReference type="Rhea" id="RHEA:20301"/>
        <dbReference type="Rhea" id="RHEA-COMP:9658"/>
        <dbReference type="Rhea" id="RHEA-COMP:9673"/>
        <dbReference type="ChEBI" id="CHEBI:30616"/>
        <dbReference type="ChEBI" id="CHEBI:32682"/>
        <dbReference type="ChEBI" id="CHEBI:33019"/>
        <dbReference type="ChEBI" id="CHEBI:78442"/>
        <dbReference type="ChEBI" id="CHEBI:78513"/>
        <dbReference type="ChEBI" id="CHEBI:456215"/>
        <dbReference type="EC" id="6.1.1.19"/>
    </reaction>
</comment>
<dbReference type="Gene3D" id="3.30.1360.70">
    <property type="entry name" value="Arginyl tRNA synthetase N-terminal domain"/>
    <property type="match status" value="1"/>
</dbReference>
<evidence type="ECO:0000259" key="10">
    <source>
        <dbReference type="SMART" id="SM00836"/>
    </source>
</evidence>
<dbReference type="InterPro" id="IPR009080">
    <property type="entry name" value="tRNAsynth_Ia_anticodon-bd"/>
</dbReference>
<reference evidence="12 13" key="1">
    <citation type="submission" date="2018-08" db="EMBL/GenBank/DDBJ databases">
        <title>Genomic Encyclopedia of Type Strains, Phase IV (KMG-IV): sequencing the most valuable type-strain genomes for metagenomic binning, comparative biology and taxonomic classification.</title>
        <authorList>
            <person name="Goeker M."/>
        </authorList>
    </citation>
    <scope>NUCLEOTIDE SEQUENCE [LARGE SCALE GENOMIC DNA]</scope>
    <source>
        <strain evidence="12 13">DSM 23923</strain>
    </source>
</reference>
<evidence type="ECO:0000259" key="11">
    <source>
        <dbReference type="SMART" id="SM01016"/>
    </source>
</evidence>
<dbReference type="Gene3D" id="3.40.50.620">
    <property type="entry name" value="HUPs"/>
    <property type="match status" value="1"/>
</dbReference>
<dbReference type="SUPFAM" id="SSF47323">
    <property type="entry name" value="Anticodon-binding domain of a subclass of class I aminoacyl-tRNA synthetases"/>
    <property type="match status" value="1"/>
</dbReference>
<dbReference type="Gene3D" id="1.10.730.10">
    <property type="entry name" value="Isoleucyl-tRNA Synthetase, Domain 1"/>
    <property type="match status" value="1"/>
</dbReference>
<keyword evidence="8" id="KW-0963">Cytoplasm</keyword>